<proteinExistence type="predicted"/>
<feature type="transmembrane region" description="Helical" evidence="1">
    <location>
        <begin position="86"/>
        <end position="106"/>
    </location>
</feature>
<comment type="caution">
    <text evidence="2">The sequence shown here is derived from an EMBL/GenBank/DDBJ whole genome shotgun (WGS) entry which is preliminary data.</text>
</comment>
<organism evidence="2 3">
    <name type="scientific">Hymenobacter fodinae</name>
    <dbReference type="NCBI Taxonomy" id="2510796"/>
    <lineage>
        <taxon>Bacteria</taxon>
        <taxon>Pseudomonadati</taxon>
        <taxon>Bacteroidota</taxon>
        <taxon>Cytophagia</taxon>
        <taxon>Cytophagales</taxon>
        <taxon>Hymenobacteraceae</taxon>
        <taxon>Hymenobacter</taxon>
    </lineage>
</organism>
<dbReference type="RefSeq" id="WP_135431988.1">
    <property type="nucleotide sequence ID" value="NZ_SRLA01000001.1"/>
</dbReference>
<dbReference type="AlphaFoldDB" id="A0A4Z0PDP2"/>
<feature type="transmembrane region" description="Helical" evidence="1">
    <location>
        <begin position="146"/>
        <end position="166"/>
    </location>
</feature>
<feature type="transmembrane region" description="Helical" evidence="1">
    <location>
        <begin position="175"/>
        <end position="195"/>
    </location>
</feature>
<dbReference type="InterPro" id="IPR011990">
    <property type="entry name" value="TPR-like_helical_dom_sf"/>
</dbReference>
<accession>A0A4Z0PDP2</accession>
<dbReference type="Proteomes" id="UP000298337">
    <property type="component" value="Unassembled WGS sequence"/>
</dbReference>
<feature type="transmembrane region" description="Helical" evidence="1">
    <location>
        <begin position="118"/>
        <end position="140"/>
    </location>
</feature>
<feature type="transmembrane region" description="Helical" evidence="1">
    <location>
        <begin position="201"/>
        <end position="225"/>
    </location>
</feature>
<name>A0A4Z0PDP2_9BACT</name>
<keyword evidence="1" id="KW-0812">Transmembrane</keyword>
<feature type="transmembrane region" description="Helical" evidence="1">
    <location>
        <begin position="12"/>
        <end position="35"/>
    </location>
</feature>
<evidence type="ECO:0008006" key="4">
    <source>
        <dbReference type="Google" id="ProtNLM"/>
    </source>
</evidence>
<sequence length="1018" mass="111016">MLLPAASSHSRWHGPLLLLAIFTVLAVGLAGWHYATGDDAVLPLRPVAQLTAVPTTVASVRIGLAELPVQANGYLLTQTYDVDGPYVQPTAALLLVGLLGVALAYFLASVSTLARPAFIIGTGLVIFLLMSLNADLLGVFNAREQYFLILSLVLLGGSTFAFHAFLPNISFTSRLLVLGAIVAVLGVLLFTRSQYATDVTALHLTAFFTASGAVTFALLVLWVAYENIFGLLWLNTQAETPSGRFGLLPFLLTSLLYLGTLLLYYWNNGELLILPGWHLDPLVLLVPAVVVGWLGLQQRSATYGSFVSFWPGATYLYLVVVLLAATALGYAFATANDPFLFAARDFTAVALLAIGTAFLLYVLVNFGPLIRKKMAVHRVVYEPRRFPFFAMYLLGLAAVGAVELRNNFFVVDQVKAAYYNNLGDLTRLQSELAPTTDALALLAERYYAESDELDLHNHKASLGRAALYRFRLQRQNEINILRRALSRRPSEKISLRLAALYNEPADFFDRLEVLRAGLKSTPRSASIAGDLAQLYTRSSLSDSVAYYQARAEALAPNSSVLQSNRLAYLMQQQQWSAAQQLATEAADATDPALQSNRLLLGQLTNHRSETALETPPSTEPLSPATFARLYHYALGQVTRRDTALLPTLKQLAAQPDNTPYADQLLFLRALTQQYGGQPVAAQATLRPLATGSGPAAAYYQSIQGLWLLDQRLYAAAAPRLAEAVQNGAAAAGLPQAYALVLSGQLDSARRVATYLLKQPQVPLPGLTRDLFTIIQPAFGADYAQASDSLKAQYLVLRGDEFPASTDLLAPAAAIQQPAPRQAALLAQLPRAVRAGQLAPAQQVVQRFAPAVNTRSIQASAWNVQRGELLVRTKQWPALQQLTEQAYLQGPDLAWRRYFEAVLAEAHQQPQQAAKLYAQLVQETPFVESGMLAAAQFHTQRNDFITAYNTLLRGIDYNPESAELLKAYVLAAIPVGLNEYAAAPLEHLAALLSPQEYSTFRTLVESRRTAQTASTAPWN</sequence>
<feature type="transmembrane region" description="Helical" evidence="1">
    <location>
        <begin position="315"/>
        <end position="334"/>
    </location>
</feature>
<keyword evidence="3" id="KW-1185">Reference proteome</keyword>
<dbReference type="SUPFAM" id="SSF48452">
    <property type="entry name" value="TPR-like"/>
    <property type="match status" value="1"/>
</dbReference>
<reference evidence="2 3" key="1">
    <citation type="submission" date="2019-04" db="EMBL/GenBank/DDBJ databases">
        <authorList>
            <person name="Feng G."/>
            <person name="Zhang J."/>
            <person name="Zhu H."/>
        </authorList>
    </citation>
    <scope>NUCLEOTIDE SEQUENCE [LARGE SCALE GENOMIC DNA]</scope>
    <source>
        <strain evidence="2 3">92R-1</strain>
    </source>
</reference>
<protein>
    <recommendedName>
        <fullName evidence="4">Tetratricopeptide repeat protein</fullName>
    </recommendedName>
</protein>
<evidence type="ECO:0000256" key="1">
    <source>
        <dbReference type="SAM" id="Phobius"/>
    </source>
</evidence>
<evidence type="ECO:0000313" key="3">
    <source>
        <dbReference type="Proteomes" id="UP000298337"/>
    </source>
</evidence>
<evidence type="ECO:0000313" key="2">
    <source>
        <dbReference type="EMBL" id="TGE10368.1"/>
    </source>
</evidence>
<feature type="transmembrane region" description="Helical" evidence="1">
    <location>
        <begin position="245"/>
        <end position="266"/>
    </location>
</feature>
<dbReference type="EMBL" id="SRLA01000001">
    <property type="protein sequence ID" value="TGE10368.1"/>
    <property type="molecule type" value="Genomic_DNA"/>
</dbReference>
<gene>
    <name evidence="2" type="ORF">EU556_06010</name>
</gene>
<feature type="transmembrane region" description="Helical" evidence="1">
    <location>
        <begin position="272"/>
        <end position="294"/>
    </location>
</feature>
<dbReference type="OrthoDB" id="973593at2"/>
<feature type="transmembrane region" description="Helical" evidence="1">
    <location>
        <begin position="386"/>
        <end position="404"/>
    </location>
</feature>
<keyword evidence="1" id="KW-0472">Membrane</keyword>
<keyword evidence="1" id="KW-1133">Transmembrane helix</keyword>
<feature type="transmembrane region" description="Helical" evidence="1">
    <location>
        <begin position="346"/>
        <end position="366"/>
    </location>
</feature>